<dbReference type="FunFam" id="1.10.510.10:FF:000499">
    <property type="entry name" value="Serine/threonine-protein kinase KIC1"/>
    <property type="match status" value="1"/>
</dbReference>
<protein>
    <recommendedName>
        <fullName evidence="2">non-specific serine/threonine protein kinase</fullName>
        <ecNumber evidence="2">2.7.11.1</ecNumber>
    </recommendedName>
</protein>
<evidence type="ECO:0000313" key="14">
    <source>
        <dbReference type="Proteomes" id="UP000005222"/>
    </source>
</evidence>
<dbReference type="FunCoup" id="G8Y0J9">
    <property type="interactions" value="474"/>
</dbReference>
<feature type="region of interest" description="Disordered" evidence="11">
    <location>
        <begin position="606"/>
        <end position="653"/>
    </location>
</feature>
<dbReference type="SMART" id="SM00220">
    <property type="entry name" value="S_TKc"/>
    <property type="match status" value="1"/>
</dbReference>
<feature type="region of interest" description="Disordered" evidence="11">
    <location>
        <begin position="684"/>
        <end position="758"/>
    </location>
</feature>
<feature type="compositionally biased region" description="Polar residues" evidence="11">
    <location>
        <begin position="715"/>
        <end position="734"/>
    </location>
</feature>
<dbReference type="Gene3D" id="1.10.510.10">
    <property type="entry name" value="Transferase(Phosphotransferase) domain 1"/>
    <property type="match status" value="1"/>
</dbReference>
<evidence type="ECO:0000313" key="13">
    <source>
        <dbReference type="EMBL" id="CCE86352.1"/>
    </source>
</evidence>
<dbReference type="GO" id="GO:0004674">
    <property type="term" value="F:protein serine/threonine kinase activity"/>
    <property type="evidence" value="ECO:0007669"/>
    <property type="project" value="UniProtKB-KW"/>
</dbReference>
<feature type="compositionally biased region" description="Polar residues" evidence="11">
    <location>
        <begin position="606"/>
        <end position="629"/>
    </location>
</feature>
<dbReference type="GO" id="GO:0030447">
    <property type="term" value="P:filamentous growth"/>
    <property type="evidence" value="ECO:0007669"/>
    <property type="project" value="UniProtKB-ARBA"/>
</dbReference>
<evidence type="ECO:0000256" key="7">
    <source>
        <dbReference type="ARBA" id="ARBA00022840"/>
    </source>
</evidence>
<keyword evidence="7 10" id="KW-0067">ATP-binding</keyword>
<dbReference type="GO" id="GO:0005524">
    <property type="term" value="F:ATP binding"/>
    <property type="evidence" value="ECO:0007669"/>
    <property type="project" value="UniProtKB-UniRule"/>
</dbReference>
<feature type="compositionally biased region" description="Polar residues" evidence="11">
    <location>
        <begin position="458"/>
        <end position="471"/>
    </location>
</feature>
<dbReference type="InParanoid" id="G8Y0J9"/>
<dbReference type="PANTHER" id="PTHR48012:SF10">
    <property type="entry name" value="FI20177P1"/>
    <property type="match status" value="1"/>
</dbReference>
<dbReference type="PROSITE" id="PS00107">
    <property type="entry name" value="PROTEIN_KINASE_ATP"/>
    <property type="match status" value="1"/>
</dbReference>
<feature type="compositionally biased region" description="Polar residues" evidence="11">
    <location>
        <begin position="513"/>
        <end position="522"/>
    </location>
</feature>
<dbReference type="EMBL" id="FO082046">
    <property type="protein sequence ID" value="CCE86352.1"/>
    <property type="molecule type" value="Genomic_DNA"/>
</dbReference>
<feature type="region of interest" description="Disordered" evidence="11">
    <location>
        <begin position="421"/>
        <end position="573"/>
    </location>
</feature>
<dbReference type="PROSITE" id="PS50011">
    <property type="entry name" value="PROTEIN_KINASE_DOM"/>
    <property type="match status" value="1"/>
</dbReference>
<evidence type="ECO:0000259" key="12">
    <source>
        <dbReference type="PROSITE" id="PS50011"/>
    </source>
</evidence>
<reference evidence="13 14" key="1">
    <citation type="journal article" date="2012" name="G3 (Bethesda)">
        <title>Pichia sorbitophila, an interspecies yeast hybrid reveals early steps of genome resolution following polyploidization.</title>
        <authorList>
            <person name="Leh Louis V."/>
            <person name="Despons L."/>
            <person name="Friedrich A."/>
            <person name="Martin T."/>
            <person name="Durrens P."/>
            <person name="Casaregola S."/>
            <person name="Neuveglise C."/>
            <person name="Fairhead C."/>
            <person name="Marck C."/>
            <person name="Cruz J.A."/>
            <person name="Straub M.L."/>
            <person name="Kugler V."/>
            <person name="Sacerdot C."/>
            <person name="Uzunov Z."/>
            <person name="Thierry A."/>
            <person name="Weiss S."/>
            <person name="Bleykasten C."/>
            <person name="De Montigny J."/>
            <person name="Jacques N."/>
            <person name="Jung P."/>
            <person name="Lemaire M."/>
            <person name="Mallet S."/>
            <person name="Morel G."/>
            <person name="Richard G.F."/>
            <person name="Sarkar A."/>
            <person name="Savel G."/>
            <person name="Schacherer J."/>
            <person name="Seret M.L."/>
            <person name="Talla E."/>
            <person name="Samson G."/>
            <person name="Jubin C."/>
            <person name="Poulain J."/>
            <person name="Vacherie B."/>
            <person name="Barbe V."/>
            <person name="Pelletier E."/>
            <person name="Sherman D.J."/>
            <person name="Westhof E."/>
            <person name="Weissenbach J."/>
            <person name="Baret P.V."/>
            <person name="Wincker P."/>
            <person name="Gaillardin C."/>
            <person name="Dujon B."/>
            <person name="Souciet J.L."/>
        </authorList>
    </citation>
    <scope>NUCLEOTIDE SEQUENCE [LARGE SCALE GENOMIC DNA]</scope>
    <source>
        <strain evidence="14">ATCC MYA-4447 / BCRC 22081 / CBS 7064 / NBRC 10061 / NRRL Y-12695</strain>
    </source>
</reference>
<evidence type="ECO:0000256" key="11">
    <source>
        <dbReference type="SAM" id="MobiDB-lite"/>
    </source>
</evidence>
<keyword evidence="4" id="KW-0808">Transferase</keyword>
<dbReference type="SUPFAM" id="SSF56112">
    <property type="entry name" value="Protein kinase-like (PK-like)"/>
    <property type="match status" value="1"/>
</dbReference>
<dbReference type="InterPro" id="IPR017441">
    <property type="entry name" value="Protein_kinase_ATP_BS"/>
</dbReference>
<feature type="compositionally biased region" description="Polar residues" evidence="11">
    <location>
        <begin position="490"/>
        <end position="506"/>
    </location>
</feature>
<comment type="catalytic activity">
    <reaction evidence="9">
        <text>L-seryl-[protein] + ATP = O-phospho-L-seryl-[protein] + ADP + H(+)</text>
        <dbReference type="Rhea" id="RHEA:17989"/>
        <dbReference type="Rhea" id="RHEA-COMP:9863"/>
        <dbReference type="Rhea" id="RHEA-COMP:11604"/>
        <dbReference type="ChEBI" id="CHEBI:15378"/>
        <dbReference type="ChEBI" id="CHEBI:29999"/>
        <dbReference type="ChEBI" id="CHEBI:30616"/>
        <dbReference type="ChEBI" id="CHEBI:83421"/>
        <dbReference type="ChEBI" id="CHEBI:456216"/>
        <dbReference type="EC" id="2.7.11.1"/>
    </reaction>
</comment>
<keyword evidence="3" id="KW-0723">Serine/threonine-protein kinase</keyword>
<accession>G8Y0J9</accession>
<evidence type="ECO:0000256" key="10">
    <source>
        <dbReference type="PROSITE-ProRule" id="PRU10141"/>
    </source>
</evidence>
<dbReference type="Pfam" id="PF00069">
    <property type="entry name" value="Pkinase"/>
    <property type="match status" value="1"/>
</dbReference>
<keyword evidence="14" id="KW-1185">Reference proteome</keyword>
<gene>
    <name evidence="13" type="primary">Piso0_004836</name>
    <name evidence="13" type="ORF">GNLVRS01_PISO0N02191g</name>
</gene>
<organism evidence="13 14">
    <name type="scientific">Pichia sorbitophila (strain ATCC MYA-4447 / BCRC 22081 / CBS 7064 / NBRC 10061 / NRRL Y-12695)</name>
    <name type="common">Hybrid yeast</name>
    <dbReference type="NCBI Taxonomy" id="559304"/>
    <lineage>
        <taxon>Eukaryota</taxon>
        <taxon>Fungi</taxon>
        <taxon>Dikarya</taxon>
        <taxon>Ascomycota</taxon>
        <taxon>Saccharomycotina</taxon>
        <taxon>Pichiomycetes</taxon>
        <taxon>Debaryomycetaceae</taxon>
        <taxon>Millerozyma</taxon>
    </lineage>
</organism>
<name>G8Y0J9_PICSO</name>
<feature type="domain" description="Protein kinase" evidence="12">
    <location>
        <begin position="9"/>
        <end position="262"/>
    </location>
</feature>
<dbReference type="eggNOG" id="KOG0201">
    <property type="taxonomic scope" value="Eukaryota"/>
</dbReference>
<dbReference type="EC" id="2.7.11.1" evidence="2"/>
<keyword evidence="5 10" id="KW-0547">Nucleotide-binding</keyword>
<feature type="compositionally biased region" description="Polar residues" evidence="11">
    <location>
        <begin position="531"/>
        <end position="573"/>
    </location>
</feature>
<dbReference type="GO" id="GO:0005737">
    <property type="term" value="C:cytoplasm"/>
    <property type="evidence" value="ECO:0007669"/>
    <property type="project" value="TreeGrafter"/>
</dbReference>
<dbReference type="PANTHER" id="PTHR48012">
    <property type="entry name" value="STERILE20-LIKE KINASE, ISOFORM B-RELATED"/>
    <property type="match status" value="1"/>
</dbReference>
<dbReference type="OMA" id="WAMQLIS"/>
<evidence type="ECO:0000256" key="6">
    <source>
        <dbReference type="ARBA" id="ARBA00022777"/>
    </source>
</evidence>
<dbReference type="Proteomes" id="UP000005222">
    <property type="component" value="Chromosome N"/>
</dbReference>
<feature type="region of interest" description="Disordered" evidence="11">
    <location>
        <begin position="384"/>
        <end position="404"/>
    </location>
</feature>
<dbReference type="InterPro" id="IPR050629">
    <property type="entry name" value="STE20/SPS1-PAK"/>
</dbReference>
<evidence type="ECO:0000256" key="8">
    <source>
        <dbReference type="ARBA" id="ARBA00047899"/>
    </source>
</evidence>
<evidence type="ECO:0000256" key="9">
    <source>
        <dbReference type="ARBA" id="ARBA00048679"/>
    </source>
</evidence>
<evidence type="ECO:0000256" key="3">
    <source>
        <dbReference type="ARBA" id="ARBA00022527"/>
    </source>
</evidence>
<evidence type="ECO:0000256" key="1">
    <source>
        <dbReference type="ARBA" id="ARBA00008874"/>
    </source>
</evidence>
<proteinExistence type="inferred from homology"/>
<comment type="similarity">
    <text evidence="1">Belongs to the protein kinase superfamily. STE Ser/Thr protein kinase family. STE20 subfamily.</text>
</comment>
<keyword evidence="6" id="KW-0418">Kinase</keyword>
<dbReference type="HOGENOM" id="CLU_009125_2_1_1"/>
<dbReference type="InterPro" id="IPR000719">
    <property type="entry name" value="Prot_kinase_dom"/>
</dbReference>
<comment type="catalytic activity">
    <reaction evidence="8">
        <text>L-threonyl-[protein] + ATP = O-phospho-L-threonyl-[protein] + ADP + H(+)</text>
        <dbReference type="Rhea" id="RHEA:46608"/>
        <dbReference type="Rhea" id="RHEA-COMP:11060"/>
        <dbReference type="Rhea" id="RHEA-COMP:11605"/>
        <dbReference type="ChEBI" id="CHEBI:15378"/>
        <dbReference type="ChEBI" id="CHEBI:30013"/>
        <dbReference type="ChEBI" id="CHEBI:30616"/>
        <dbReference type="ChEBI" id="CHEBI:61977"/>
        <dbReference type="ChEBI" id="CHEBI:456216"/>
        <dbReference type="EC" id="2.7.11.1"/>
    </reaction>
</comment>
<dbReference type="InterPro" id="IPR011009">
    <property type="entry name" value="Kinase-like_dom_sf"/>
</dbReference>
<dbReference type="AlphaFoldDB" id="G8Y0J9"/>
<evidence type="ECO:0000256" key="5">
    <source>
        <dbReference type="ARBA" id="ARBA00022741"/>
    </source>
</evidence>
<feature type="binding site" evidence="10">
    <location>
        <position position="38"/>
    </location>
    <ligand>
        <name>ATP</name>
        <dbReference type="ChEBI" id="CHEBI:30616"/>
    </ligand>
</feature>
<dbReference type="OrthoDB" id="248923at2759"/>
<evidence type="ECO:0000256" key="4">
    <source>
        <dbReference type="ARBA" id="ARBA00022679"/>
    </source>
</evidence>
<sequence>MSLINKSMFRRTEVIGRGKFGVVYKGINVNTKQVVAIKVLNLDTQEDEVADVQQEIQFLTEFKNVPNVTHYYGSFLNNTSLWIVMDYCAGGSIRTLLKSGTFEERFIGVILRELLYALQAVHSLGTIHRDLKAANVLVTNEGNVRLCDFGVATKITSNALKRTTMAGTPYWMAPEVIREGDTYNFKADIWSLGITLFEIATGNPPYSDKDASWAMQMISKSTPPRLEGREYSAGLKEAIALCLDENPEERPSAEDLLKCKFVKTHKAQPTNILKELISKYLLWRDQNSKQSSGAYHAEEKIMTHESSTTTEHSQDENENLQVKWDFDSLSSREYIIENNIDINDDDYNRNAADMHDAVNDTLNIYPSYQNDTRDATYVMNSVHPSQNTSTFGDKKPPVGKIQTPSKTEIPKSLQLLFEDPDAPEEDSEFPTPSADFGPGFNNGSHRMESPTIEIPDMNNISNFSNYKNSTSLSNLGTNPPPTLNKPPNLFHTQSASGNLETRSTANRPRKKTISNTLNSIPGSSHDKGSATPPTSNQSSVLRTPSPKPSTLGSSVSQSTNATSPSKSMKALQSNSNPLLQPINVQSVNTQPTSTQHANNNIQTNNAKTSAESTSAQGNSNNGASLQSHPPKSRNRNGLRIHMPTPANTTPNLSVLTNSFESAEQNSSFGDNVNQFGINPSQISSFSSSMTPVGEKDPFSYSQNNEDESSAVKELQASSKLPPSSMKAQTFTPSTAAPFLQLPKGSTASSSQKGTSNIKFPQISSINPEYFSDSIPKHKLAQELEEMIQMFGQGLDALEECI</sequence>
<evidence type="ECO:0000256" key="2">
    <source>
        <dbReference type="ARBA" id="ARBA00012513"/>
    </source>
</evidence>
<feature type="compositionally biased region" description="Polar residues" evidence="11">
    <location>
        <begin position="743"/>
        <end position="758"/>
    </location>
</feature>
<dbReference type="STRING" id="559304.G8Y0J9"/>